<evidence type="ECO:0000313" key="2">
    <source>
        <dbReference type="Proteomes" id="UP001265700"/>
    </source>
</evidence>
<gene>
    <name evidence="1" type="ORF">J2W49_001647</name>
</gene>
<dbReference type="Proteomes" id="UP001265700">
    <property type="component" value="Unassembled WGS sequence"/>
</dbReference>
<protein>
    <submittedName>
        <fullName evidence="1">Uncharacterized protein</fullName>
    </submittedName>
</protein>
<reference evidence="1 2" key="1">
    <citation type="submission" date="2023-07" db="EMBL/GenBank/DDBJ databases">
        <title>Sorghum-associated microbial communities from plants grown in Nebraska, USA.</title>
        <authorList>
            <person name="Schachtman D."/>
        </authorList>
    </citation>
    <scope>NUCLEOTIDE SEQUENCE [LARGE SCALE GENOMIC DNA]</scope>
    <source>
        <strain evidence="1 2">4249</strain>
    </source>
</reference>
<evidence type="ECO:0000313" key="1">
    <source>
        <dbReference type="EMBL" id="MDR7149692.1"/>
    </source>
</evidence>
<dbReference type="EMBL" id="JAVDWU010000003">
    <property type="protein sequence ID" value="MDR7149692.1"/>
    <property type="molecule type" value="Genomic_DNA"/>
</dbReference>
<sequence length="53" mass="5737">MGYVTQETGQLDQIQLNQVSVMQAPYLYNTHFTDLAAVIAGLVGKPSVLHTSS</sequence>
<name>A0ABU1WKY3_9BURK</name>
<accession>A0ABU1WKY3</accession>
<proteinExistence type="predicted"/>
<keyword evidence="2" id="KW-1185">Reference proteome</keyword>
<comment type="caution">
    <text evidence="1">The sequence shown here is derived from an EMBL/GenBank/DDBJ whole genome shotgun (WGS) entry which is preliminary data.</text>
</comment>
<organism evidence="1 2">
    <name type="scientific">Hydrogenophaga palleronii</name>
    <dbReference type="NCBI Taxonomy" id="65655"/>
    <lineage>
        <taxon>Bacteria</taxon>
        <taxon>Pseudomonadati</taxon>
        <taxon>Pseudomonadota</taxon>
        <taxon>Betaproteobacteria</taxon>
        <taxon>Burkholderiales</taxon>
        <taxon>Comamonadaceae</taxon>
        <taxon>Hydrogenophaga</taxon>
    </lineage>
</organism>